<accession>A0A375G2Z8</accession>
<protein>
    <submittedName>
        <fullName evidence="1">Uncharacterized protein</fullName>
    </submittedName>
</protein>
<organism evidence="1">
    <name type="scientific">Cupriavidus oxalaticus</name>
    <dbReference type="NCBI Taxonomy" id="96344"/>
    <lineage>
        <taxon>Bacteria</taxon>
        <taxon>Pseudomonadati</taxon>
        <taxon>Pseudomonadota</taxon>
        <taxon>Betaproteobacteria</taxon>
        <taxon>Burkholderiales</taxon>
        <taxon>Burkholderiaceae</taxon>
        <taxon>Cupriavidus</taxon>
    </lineage>
</organism>
<sequence>MLETALVGVNALSIIDFDRQTEKVPGESLPKHF</sequence>
<proteinExistence type="predicted"/>
<reference evidence="1" key="1">
    <citation type="submission" date="2018-01" db="EMBL/GenBank/DDBJ databases">
        <authorList>
            <person name="Clerissi C."/>
        </authorList>
    </citation>
    <scope>NUCLEOTIDE SEQUENCE</scope>
    <source>
        <strain evidence="1">Cupriavidus oxalaticus LMG 2235</strain>
    </source>
</reference>
<dbReference type="Proteomes" id="UP000256862">
    <property type="component" value="Chromosome CO2235"/>
</dbReference>
<gene>
    <name evidence="1" type="ORF">CO2235_230251</name>
</gene>
<dbReference type="EMBL" id="OGUS01000124">
    <property type="protein sequence ID" value="SPC15043.1"/>
    <property type="molecule type" value="Genomic_DNA"/>
</dbReference>
<comment type="caution">
    <text evidence="1">The sequence shown here is derived from an EMBL/GenBank/DDBJ whole genome shotgun (WGS) entry which is preliminary data.</text>
</comment>
<name>A0A375G2Z8_9BURK</name>
<dbReference type="AlphaFoldDB" id="A0A375G2Z8"/>
<evidence type="ECO:0000313" key="1">
    <source>
        <dbReference type="EMBL" id="SPC15043.1"/>
    </source>
</evidence>